<name>A0A109BN55_HYPSL</name>
<comment type="caution">
    <text evidence="4">The sequence shown here is derived from an EMBL/GenBank/DDBJ whole genome shotgun (WGS) entry which is preliminary data.</text>
</comment>
<dbReference type="GO" id="GO:1990351">
    <property type="term" value="C:transporter complex"/>
    <property type="evidence" value="ECO:0007669"/>
    <property type="project" value="TreeGrafter"/>
</dbReference>
<dbReference type="Pfam" id="PF04453">
    <property type="entry name" value="LptD"/>
    <property type="match status" value="1"/>
</dbReference>
<organism evidence="4 5">
    <name type="scientific">Hyphomicrobium sulfonivorans</name>
    <dbReference type="NCBI Taxonomy" id="121290"/>
    <lineage>
        <taxon>Bacteria</taxon>
        <taxon>Pseudomonadati</taxon>
        <taxon>Pseudomonadota</taxon>
        <taxon>Alphaproteobacteria</taxon>
        <taxon>Hyphomicrobiales</taxon>
        <taxon>Hyphomicrobiaceae</taxon>
        <taxon>Hyphomicrobium</taxon>
    </lineage>
</organism>
<comment type="subunit">
    <text evidence="1">Component of the lipopolysaccharide transport and assembly complex.</text>
</comment>
<comment type="similarity">
    <text evidence="1">Belongs to the LptD family.</text>
</comment>
<evidence type="ECO:0000259" key="3">
    <source>
        <dbReference type="Pfam" id="PF04453"/>
    </source>
</evidence>
<evidence type="ECO:0000313" key="5">
    <source>
        <dbReference type="Proteomes" id="UP000059074"/>
    </source>
</evidence>
<dbReference type="InterPro" id="IPR007543">
    <property type="entry name" value="LptD_C"/>
</dbReference>
<dbReference type="InterPro" id="IPR020889">
    <property type="entry name" value="LipoPS_assembly_LptD"/>
</dbReference>
<gene>
    <name evidence="1" type="primary">lptD</name>
    <name evidence="4" type="ORF">APY04_0462</name>
</gene>
<comment type="subcellular location">
    <subcellularLocation>
        <location evidence="1">Cell outer membrane</location>
    </subcellularLocation>
</comment>
<dbReference type="Gene3D" id="2.60.450.10">
    <property type="entry name" value="Lipopolysaccharide (LPS) transport protein A like domain"/>
    <property type="match status" value="1"/>
</dbReference>
<comment type="function">
    <text evidence="1">Involved in the assembly of lipopolysaccharide (LPS) at the surface of the outer membrane.</text>
</comment>
<keyword evidence="1" id="KW-0998">Cell outer membrane</keyword>
<comment type="caution">
    <text evidence="1">Lacks conserved residue(s) required for the propagation of feature annotation.</text>
</comment>
<protein>
    <recommendedName>
        <fullName evidence="1">LPS-assembly protein LptD</fullName>
    </recommendedName>
</protein>
<dbReference type="GO" id="GO:0043165">
    <property type="term" value="P:Gram-negative-bacterium-type cell outer membrane assembly"/>
    <property type="evidence" value="ECO:0007669"/>
    <property type="project" value="UniProtKB-UniRule"/>
</dbReference>
<dbReference type="GO" id="GO:0009279">
    <property type="term" value="C:cell outer membrane"/>
    <property type="evidence" value="ECO:0007669"/>
    <property type="project" value="UniProtKB-SubCell"/>
</dbReference>
<dbReference type="Proteomes" id="UP000059074">
    <property type="component" value="Unassembled WGS sequence"/>
</dbReference>
<dbReference type="EMBL" id="LMTR01000021">
    <property type="protein sequence ID" value="KWT71540.1"/>
    <property type="molecule type" value="Genomic_DNA"/>
</dbReference>
<feature type="region of interest" description="Disordered" evidence="2">
    <location>
        <begin position="59"/>
        <end position="78"/>
    </location>
</feature>
<keyword evidence="1" id="KW-0472">Membrane</keyword>
<evidence type="ECO:0000256" key="1">
    <source>
        <dbReference type="HAMAP-Rule" id="MF_01411"/>
    </source>
</evidence>
<dbReference type="AlphaFoldDB" id="A0A109BN55"/>
<keyword evidence="1" id="KW-0732">Signal</keyword>
<keyword evidence="5" id="KW-1185">Reference proteome</keyword>
<evidence type="ECO:0000256" key="2">
    <source>
        <dbReference type="SAM" id="MobiDB-lite"/>
    </source>
</evidence>
<proteinExistence type="inferred from homology"/>
<sequence>MMRDTRAPHEGCGSSRVTCGQRKVAGGVRLAVLAVLLAPLFVAPDALLSRAYAQDPSTLAPDVQKQSSFPKQSLVGPSRNLDKSQPLYLQGDELIYDNGGNRVIARGNVEIYYNNYVLTADQVIYDQSANTLTAMGNVILKEPNGNVVRSDRLTLTDDFRDGFVSQLSIVAADDTRIAAERATRKGGNTTVFTNGRFTPCKSEGGMPPLWCLSAATVTHDQAAATISYQDARFELFGVPILYMPYFEHADPSVKRKSGFLMPQPGSSTTLGYTTTIPYYFALAPNYDFTFYPMYSSRQGVLWQGEWRHRTENGKYFIRGAGIDQDWADLPSAIVDREQYNGWRGSLETRGLFSLSSWWKFGWDVTVESDDEFRRFYKLDNMLLTDRVNSVFLQGIGDRNYFSIAAYQFNSLQYSSTPQTGAQSFAYPILDYNYVFADPVLGGELTWNTNALAFSSDQTNAVFPNIYGNEQMNRVVTEVNWRRRMTDAIGITYTPFAHLRGDLYQLSNYVDPQAPNGVHDTSVARGLAAGGVTVAYPWVANSGRGSHVIEPIGQIIARQAYIEQNNLPNEDAMSLVFDDTNLFELSKFSGYDRIETGTRANVGVQYTFQANEGGYARILAGQSYQLAGFNPYAKPGVDASGDPTFTPYSGLETARSDYVLGAYVAPWSFLQLISQSRFDQDGFALASQNAGAQVSLGPLVANAIYSYLNTDPTNGIVASQEDVYASLNLRLTDRWSVAAAMRYDIDADQLASDMFQVQYADECFVLTATYTDNYYHNPNLVDGQTLMLRFELKHLGEFGYSTDALSGNYGKQQ</sequence>
<evidence type="ECO:0000313" key="4">
    <source>
        <dbReference type="EMBL" id="KWT71540.1"/>
    </source>
</evidence>
<dbReference type="GO" id="GO:0015920">
    <property type="term" value="P:lipopolysaccharide transport"/>
    <property type="evidence" value="ECO:0007669"/>
    <property type="project" value="InterPro"/>
</dbReference>
<dbReference type="InterPro" id="IPR050218">
    <property type="entry name" value="LptD"/>
</dbReference>
<reference evidence="4 5" key="1">
    <citation type="submission" date="2015-10" db="EMBL/GenBank/DDBJ databases">
        <title>Transcriptomic analysis of a linuron degrading triple-species bacterial consortium.</title>
        <authorList>
            <person name="Albers P."/>
        </authorList>
    </citation>
    <scope>NUCLEOTIDE SEQUENCE [LARGE SCALE GENOMIC DNA]</scope>
    <source>
        <strain evidence="4 5">WDL6</strain>
    </source>
</reference>
<dbReference type="HAMAP" id="MF_01411">
    <property type="entry name" value="LPS_assembly_LptD"/>
    <property type="match status" value="1"/>
</dbReference>
<dbReference type="PANTHER" id="PTHR30189">
    <property type="entry name" value="LPS-ASSEMBLY PROTEIN"/>
    <property type="match status" value="1"/>
</dbReference>
<accession>A0A109BN55</accession>
<dbReference type="PANTHER" id="PTHR30189:SF1">
    <property type="entry name" value="LPS-ASSEMBLY PROTEIN LPTD"/>
    <property type="match status" value="1"/>
</dbReference>
<feature type="domain" description="LptD C-terminal" evidence="3">
    <location>
        <begin position="343"/>
        <end position="713"/>
    </location>
</feature>
<dbReference type="PATRIC" id="fig|121290.4.peg.2179"/>
<dbReference type="STRING" id="121290.APY04_0462"/>